<dbReference type="EMBL" id="WNJL01000014">
    <property type="protein sequence ID" value="NDU41743.1"/>
    <property type="molecule type" value="Genomic_DNA"/>
</dbReference>
<dbReference type="AlphaFoldDB" id="A0A845U4A7"/>
<name>A0A845U4A7_9PROT</name>
<organism evidence="1">
    <name type="scientific">Acidithiobacillus ferrianus</name>
    <dbReference type="NCBI Taxonomy" id="2678518"/>
    <lineage>
        <taxon>Bacteria</taxon>
        <taxon>Pseudomonadati</taxon>
        <taxon>Pseudomonadota</taxon>
        <taxon>Acidithiobacillia</taxon>
        <taxon>Acidithiobacillales</taxon>
        <taxon>Acidithiobacillaceae</taxon>
        <taxon>Acidithiobacillus</taxon>
    </lineage>
</organism>
<comment type="caution">
    <text evidence="1">The sequence shown here is derived from an EMBL/GenBank/DDBJ whole genome shotgun (WGS) entry which is preliminary data.</text>
</comment>
<reference evidence="1" key="1">
    <citation type="submission" date="2019-11" db="EMBL/GenBank/DDBJ databases">
        <title>Acidithiobacillus ferrianus sp. nov.: a facultatively anaerobic and extremely acidophilic chemolithoautotroph.</title>
        <authorList>
            <person name="Norris P.R."/>
            <person name="Falagan C."/>
            <person name="Moya-Beltran A."/>
            <person name="Castro M."/>
            <person name="Quatrini R."/>
            <person name="Johnson D.B."/>
        </authorList>
    </citation>
    <scope>NUCLEOTIDE SEQUENCE [LARGE SCALE GENOMIC DNA]</scope>
    <source>
        <strain evidence="1">MG</strain>
    </source>
</reference>
<evidence type="ECO:0000313" key="1">
    <source>
        <dbReference type="EMBL" id="NDU41743.1"/>
    </source>
</evidence>
<dbReference type="RefSeq" id="WP_423856137.1">
    <property type="nucleotide sequence ID" value="NZ_CP127523.1"/>
</dbReference>
<gene>
    <name evidence="1" type="ORF">GL267_03495</name>
</gene>
<sequence length="51" mass="5617">MEILPAELVKIGFSLENARHDLASGHYSAAEATLARLVIQLRHLLGHLSRP</sequence>
<accession>A0A845U4A7</accession>
<protein>
    <submittedName>
        <fullName evidence="1">Uncharacterized protein</fullName>
    </submittedName>
</protein>
<proteinExistence type="predicted"/>